<protein>
    <submittedName>
        <fullName evidence="3">Uncharacterized protein</fullName>
    </submittedName>
</protein>
<gene>
    <name evidence="3" type="ORF">VTL71DRAFT_5669</name>
</gene>
<accession>A0ABR4BZ48</accession>
<proteinExistence type="predicted"/>
<dbReference type="EMBL" id="JAZHXI010000016">
    <property type="protein sequence ID" value="KAL2062597.1"/>
    <property type="molecule type" value="Genomic_DNA"/>
</dbReference>
<keyword evidence="4" id="KW-1185">Reference proteome</keyword>
<reference evidence="3 4" key="1">
    <citation type="journal article" date="2024" name="Commun. Biol.">
        <title>Comparative genomic analysis of thermophilic fungi reveals convergent evolutionary adaptations and gene losses.</title>
        <authorList>
            <person name="Steindorff A.S."/>
            <person name="Aguilar-Pontes M.V."/>
            <person name="Robinson A.J."/>
            <person name="Andreopoulos B."/>
            <person name="LaButti K."/>
            <person name="Kuo A."/>
            <person name="Mondo S."/>
            <person name="Riley R."/>
            <person name="Otillar R."/>
            <person name="Haridas S."/>
            <person name="Lipzen A."/>
            <person name="Grimwood J."/>
            <person name="Schmutz J."/>
            <person name="Clum A."/>
            <person name="Reid I.D."/>
            <person name="Moisan M.C."/>
            <person name="Butler G."/>
            <person name="Nguyen T.T.M."/>
            <person name="Dewar K."/>
            <person name="Conant G."/>
            <person name="Drula E."/>
            <person name="Henrissat B."/>
            <person name="Hansel C."/>
            <person name="Singer S."/>
            <person name="Hutchinson M.I."/>
            <person name="de Vries R.P."/>
            <person name="Natvig D.O."/>
            <person name="Powell A.J."/>
            <person name="Tsang A."/>
            <person name="Grigoriev I.V."/>
        </authorList>
    </citation>
    <scope>NUCLEOTIDE SEQUENCE [LARGE SCALE GENOMIC DNA]</scope>
    <source>
        <strain evidence="3 4">CBS 494.80</strain>
    </source>
</reference>
<sequence length="290" mass="32260">MATNNTVAPQAAPPSQAHGSVSTPTRAASQTLLPMQQLDQSLSRNGSSPEPLPVGRKGIWRSRISPLFSDRRISITGWVVALLSTILTIVSLVPVFEGQDLSKKALDLAEWTALKDYIEHCKTILESDAGTMSPECDRAMTMPLPPPPTIVFRMHVIKSENLPTGPYYVYDRRGNQPPIGSPHFGHLYDTAYEYPIGDYGIKLIPKKQSPLNISSRREETAWGLEARNSVSSERVILYHLAILTIPMGFWLIWQKRHPEDPLGFYVSIPVTIVFVLLSLLQSIYGQQQTA</sequence>
<feature type="compositionally biased region" description="Polar residues" evidence="1">
    <location>
        <begin position="17"/>
        <end position="29"/>
    </location>
</feature>
<feature type="transmembrane region" description="Helical" evidence="2">
    <location>
        <begin position="75"/>
        <end position="96"/>
    </location>
</feature>
<feature type="transmembrane region" description="Helical" evidence="2">
    <location>
        <begin position="265"/>
        <end position="284"/>
    </location>
</feature>
<feature type="region of interest" description="Disordered" evidence="1">
    <location>
        <begin position="1"/>
        <end position="29"/>
    </location>
</feature>
<keyword evidence="2" id="KW-0472">Membrane</keyword>
<feature type="transmembrane region" description="Helical" evidence="2">
    <location>
        <begin position="235"/>
        <end position="253"/>
    </location>
</feature>
<dbReference type="Proteomes" id="UP001595075">
    <property type="component" value="Unassembled WGS sequence"/>
</dbReference>
<organism evidence="3 4">
    <name type="scientific">Oculimacula yallundae</name>
    <dbReference type="NCBI Taxonomy" id="86028"/>
    <lineage>
        <taxon>Eukaryota</taxon>
        <taxon>Fungi</taxon>
        <taxon>Dikarya</taxon>
        <taxon>Ascomycota</taxon>
        <taxon>Pezizomycotina</taxon>
        <taxon>Leotiomycetes</taxon>
        <taxon>Helotiales</taxon>
        <taxon>Ploettnerulaceae</taxon>
        <taxon>Oculimacula</taxon>
    </lineage>
</organism>
<name>A0ABR4BZ48_9HELO</name>
<evidence type="ECO:0000256" key="2">
    <source>
        <dbReference type="SAM" id="Phobius"/>
    </source>
</evidence>
<keyword evidence="2" id="KW-0812">Transmembrane</keyword>
<comment type="caution">
    <text evidence="3">The sequence shown here is derived from an EMBL/GenBank/DDBJ whole genome shotgun (WGS) entry which is preliminary data.</text>
</comment>
<keyword evidence="2" id="KW-1133">Transmembrane helix</keyword>
<evidence type="ECO:0000313" key="3">
    <source>
        <dbReference type="EMBL" id="KAL2062597.1"/>
    </source>
</evidence>
<evidence type="ECO:0000313" key="4">
    <source>
        <dbReference type="Proteomes" id="UP001595075"/>
    </source>
</evidence>
<evidence type="ECO:0000256" key="1">
    <source>
        <dbReference type="SAM" id="MobiDB-lite"/>
    </source>
</evidence>